<dbReference type="AlphaFoldDB" id="A0A840IWV3"/>
<dbReference type="EMBL" id="JACHMG010000001">
    <property type="protein sequence ID" value="MBB4686203.1"/>
    <property type="molecule type" value="Genomic_DNA"/>
</dbReference>
<dbReference type="Proteomes" id="UP000581769">
    <property type="component" value="Unassembled WGS sequence"/>
</dbReference>
<sequence length="35" mass="3968">MRGDRLLVTNSQMDTYLYGTPLTSPVFTLESLPLH</sequence>
<evidence type="ECO:0000313" key="2">
    <source>
        <dbReference type="Proteomes" id="UP000581769"/>
    </source>
</evidence>
<evidence type="ECO:0000313" key="1">
    <source>
        <dbReference type="EMBL" id="MBB4686203.1"/>
    </source>
</evidence>
<protein>
    <submittedName>
        <fullName evidence="1">Uncharacterized protein</fullName>
    </submittedName>
</protein>
<comment type="caution">
    <text evidence="1">The sequence shown here is derived from an EMBL/GenBank/DDBJ whole genome shotgun (WGS) entry which is preliminary data.</text>
</comment>
<accession>A0A840IWV3</accession>
<name>A0A840IWV3_9PSEU</name>
<organism evidence="1 2">
    <name type="scientific">Amycolatopsis jiangsuensis</name>
    <dbReference type="NCBI Taxonomy" id="1181879"/>
    <lineage>
        <taxon>Bacteria</taxon>
        <taxon>Bacillati</taxon>
        <taxon>Actinomycetota</taxon>
        <taxon>Actinomycetes</taxon>
        <taxon>Pseudonocardiales</taxon>
        <taxon>Pseudonocardiaceae</taxon>
        <taxon>Amycolatopsis</taxon>
    </lineage>
</organism>
<keyword evidence="2" id="KW-1185">Reference proteome</keyword>
<gene>
    <name evidence="1" type="ORF">BJY18_003688</name>
</gene>
<proteinExistence type="predicted"/>
<reference evidence="1 2" key="1">
    <citation type="submission" date="2020-08" db="EMBL/GenBank/DDBJ databases">
        <title>Sequencing the genomes of 1000 actinobacteria strains.</title>
        <authorList>
            <person name="Klenk H.-P."/>
        </authorList>
    </citation>
    <scope>NUCLEOTIDE SEQUENCE [LARGE SCALE GENOMIC DNA]</scope>
    <source>
        <strain evidence="1 2">DSM 45859</strain>
    </source>
</reference>